<gene>
    <name evidence="2" type="ORF">JD844_010947</name>
</gene>
<accession>A0ABQ7TH75</accession>
<dbReference type="Proteomes" id="UP000826234">
    <property type="component" value="Unassembled WGS sequence"/>
</dbReference>
<sequence length="806" mass="88481">MASKRRKAAAEVDRGAEELRLRSPARRTGRSKSSRRKGAPDPEESNREAEGPCGGSKEGGEAAGEPPPASPGLPPGSEQKRQTVNGHMVEISEIVNRIAPQDEKPACYEGNLLGFWIGDDAIPCTPAITKVRSRTKVDGARGRQLKHREEELLKLAKQFDKNLTDAIQDQDTSCHNIAHTILETVRSTEHEDETKEGKKHLSLEEYAKVNTTLPFGPVDGSTKALESCEDSRQEPLDLDAETALHELFDCPTQKCSGRLSQGLSDCSSNSSIHENQSMLLEDVTAAGKHEIGEAPLREGSAVPVTECMVSVPTQKAEEASGQTAPKVDSCKTGSVVSSTVDQVINEDFDDWGDDSFLMQITQNPELINTPETALPHASNRNSEQKEKPVISVRGALFNSFKNDPTSSDLQKQSIATGNTMTMLPHNITIKAEKSISVSGHHKSSCYNPIPVKSESKSRQGGFTQLKCPASSHFPDKRASFPPDRSDLPKPQLEKYGSSMPNMGHQRDLPKNTVFSFGPKCSEEVLDLFSESDSLWGTNGDEDDDLLYQVCDDVEKTTASHEVVKENEKSLGSLSKLEVGPCLTVANQGISNCPQTQKSHVWRRTFSLDAPITITTLLKNENSTDPAQHKLRPFKTQSINHIPGKSYRSHSIPGGDFGSGSTSTPLSGDCLNDSHVQWQNGLYNMGKLPNNSSINHLPTEKSKYVFRKTNHAQALALEHKGINIESHSGTILELGENKNGPNIPFHTAMQTNIKPPFKRHLSDCFARYDTEQKGRKCSQEEIARKKQEALERRKCKMQALLKNTAPT</sequence>
<dbReference type="PANTHER" id="PTHR16434">
    <property type="entry name" value="EWING'S TUMOR-ASSOCIATED ANTIGEN 1 ETAA1"/>
    <property type="match status" value="1"/>
</dbReference>
<feature type="compositionally biased region" description="Basic residues" evidence="1">
    <location>
        <begin position="23"/>
        <end position="37"/>
    </location>
</feature>
<evidence type="ECO:0000313" key="3">
    <source>
        <dbReference type="Proteomes" id="UP000826234"/>
    </source>
</evidence>
<feature type="region of interest" description="Disordered" evidence="1">
    <location>
        <begin position="1"/>
        <end position="81"/>
    </location>
</feature>
<feature type="compositionally biased region" description="Basic and acidic residues" evidence="1">
    <location>
        <begin position="8"/>
        <end position="21"/>
    </location>
</feature>
<dbReference type="Pfam" id="PF15350">
    <property type="entry name" value="ETAA1"/>
    <property type="match status" value="3"/>
</dbReference>
<feature type="compositionally biased region" description="Basic and acidic residues" evidence="1">
    <location>
        <begin position="473"/>
        <end position="487"/>
    </location>
</feature>
<feature type="compositionally biased region" description="Pro residues" evidence="1">
    <location>
        <begin position="65"/>
        <end position="74"/>
    </location>
</feature>
<reference evidence="2 3" key="1">
    <citation type="journal article" date="2022" name="Gigascience">
        <title>A chromosome-level genome assembly and annotation of the desert horned lizard, Phrynosoma platyrhinos, provides insight into chromosomal rearrangements among reptiles.</title>
        <authorList>
            <person name="Koochekian N."/>
            <person name="Ascanio A."/>
            <person name="Farleigh K."/>
            <person name="Card D.C."/>
            <person name="Schield D.R."/>
            <person name="Castoe T.A."/>
            <person name="Jezkova T."/>
        </authorList>
    </citation>
    <scope>NUCLEOTIDE SEQUENCE [LARGE SCALE GENOMIC DNA]</scope>
    <source>
        <strain evidence="2">NK-2021</strain>
    </source>
</reference>
<evidence type="ECO:0000313" key="2">
    <source>
        <dbReference type="EMBL" id="KAH0629114.1"/>
    </source>
</evidence>
<feature type="region of interest" description="Disordered" evidence="1">
    <location>
        <begin position="448"/>
        <end position="504"/>
    </location>
</feature>
<dbReference type="InterPro" id="IPR029406">
    <property type="entry name" value="ETAA1"/>
</dbReference>
<evidence type="ECO:0008006" key="4">
    <source>
        <dbReference type="Google" id="ProtNLM"/>
    </source>
</evidence>
<protein>
    <recommendedName>
        <fullName evidence="4">Ewing's tumor-associated antigen 1</fullName>
    </recommendedName>
</protein>
<comment type="caution">
    <text evidence="2">The sequence shown here is derived from an EMBL/GenBank/DDBJ whole genome shotgun (WGS) entry which is preliminary data.</text>
</comment>
<name>A0ABQ7TH75_PHRPL</name>
<feature type="compositionally biased region" description="Basic and acidic residues" evidence="1">
    <location>
        <begin position="38"/>
        <end position="50"/>
    </location>
</feature>
<dbReference type="EMBL" id="JAIPUX010000439">
    <property type="protein sequence ID" value="KAH0629114.1"/>
    <property type="molecule type" value="Genomic_DNA"/>
</dbReference>
<proteinExistence type="predicted"/>
<dbReference type="PANTHER" id="PTHR16434:SF2">
    <property type="entry name" value="EWING'S TUMOR-ASSOCIATED ANTIGEN 1"/>
    <property type="match status" value="1"/>
</dbReference>
<keyword evidence="3" id="KW-1185">Reference proteome</keyword>
<evidence type="ECO:0000256" key="1">
    <source>
        <dbReference type="SAM" id="MobiDB-lite"/>
    </source>
</evidence>
<organism evidence="2 3">
    <name type="scientific">Phrynosoma platyrhinos</name>
    <name type="common">Desert horned lizard</name>
    <dbReference type="NCBI Taxonomy" id="52577"/>
    <lineage>
        <taxon>Eukaryota</taxon>
        <taxon>Metazoa</taxon>
        <taxon>Chordata</taxon>
        <taxon>Craniata</taxon>
        <taxon>Vertebrata</taxon>
        <taxon>Euteleostomi</taxon>
        <taxon>Lepidosauria</taxon>
        <taxon>Squamata</taxon>
        <taxon>Bifurcata</taxon>
        <taxon>Unidentata</taxon>
        <taxon>Episquamata</taxon>
        <taxon>Toxicofera</taxon>
        <taxon>Iguania</taxon>
        <taxon>Phrynosomatidae</taxon>
        <taxon>Phrynosomatinae</taxon>
        <taxon>Phrynosoma</taxon>
    </lineage>
</organism>